<dbReference type="RefSeq" id="WP_141960734.1">
    <property type="nucleotide sequence ID" value="NZ_VFOZ01000001.1"/>
</dbReference>
<evidence type="ECO:0000259" key="1">
    <source>
        <dbReference type="Pfam" id="PF14534"/>
    </source>
</evidence>
<dbReference type="Pfam" id="PF14534">
    <property type="entry name" value="DUF4440"/>
    <property type="match status" value="1"/>
</dbReference>
<gene>
    <name evidence="2" type="ORF">FB559_6582</name>
</gene>
<organism evidence="2 3">
    <name type="scientific">Actinoallomurus bryophytorum</name>
    <dbReference type="NCBI Taxonomy" id="1490222"/>
    <lineage>
        <taxon>Bacteria</taxon>
        <taxon>Bacillati</taxon>
        <taxon>Actinomycetota</taxon>
        <taxon>Actinomycetes</taxon>
        <taxon>Streptosporangiales</taxon>
        <taxon>Thermomonosporaceae</taxon>
        <taxon>Actinoallomurus</taxon>
    </lineage>
</organism>
<comment type="caution">
    <text evidence="2">The sequence shown here is derived from an EMBL/GenBank/DDBJ whole genome shotgun (WGS) entry which is preliminary data.</text>
</comment>
<dbReference type="Proteomes" id="UP000316096">
    <property type="component" value="Unassembled WGS sequence"/>
</dbReference>
<dbReference type="InterPro" id="IPR032710">
    <property type="entry name" value="NTF2-like_dom_sf"/>
</dbReference>
<dbReference type="InterPro" id="IPR027843">
    <property type="entry name" value="DUF4440"/>
</dbReference>
<sequence length="129" mass="14592">MTVEETDVTEFSHKWAEAELNGDETALKSLLDDGFSSVGPAGFILDKEQWIDRYRSGDLKNQEFAWHDTDVRRYGDTAIIIGVQTQKTTYKGNPVPANDLRFTQIAVRKDGQWYGVGMHLSAIMQPPTR</sequence>
<protein>
    <submittedName>
        <fullName evidence="2">Uncharacterized protein DUF4440</fullName>
    </submittedName>
</protein>
<reference evidence="2 3" key="1">
    <citation type="submission" date="2019-06" db="EMBL/GenBank/DDBJ databases">
        <title>Sequencing the genomes of 1000 actinobacteria strains.</title>
        <authorList>
            <person name="Klenk H.-P."/>
        </authorList>
    </citation>
    <scope>NUCLEOTIDE SEQUENCE [LARGE SCALE GENOMIC DNA]</scope>
    <source>
        <strain evidence="2 3">DSM 102200</strain>
    </source>
</reference>
<accession>A0A543CUY9</accession>
<name>A0A543CUY9_9ACTN</name>
<proteinExistence type="predicted"/>
<dbReference type="Gene3D" id="3.10.450.50">
    <property type="match status" value="1"/>
</dbReference>
<evidence type="ECO:0000313" key="3">
    <source>
        <dbReference type="Proteomes" id="UP000316096"/>
    </source>
</evidence>
<dbReference type="OrthoDB" id="884581at2"/>
<keyword evidence="3" id="KW-1185">Reference proteome</keyword>
<dbReference type="AlphaFoldDB" id="A0A543CUY9"/>
<feature type="domain" description="DUF4440" evidence="1">
    <location>
        <begin position="11"/>
        <end position="113"/>
    </location>
</feature>
<dbReference type="SUPFAM" id="SSF54427">
    <property type="entry name" value="NTF2-like"/>
    <property type="match status" value="1"/>
</dbReference>
<dbReference type="EMBL" id="VFOZ01000001">
    <property type="protein sequence ID" value="TQM00859.1"/>
    <property type="molecule type" value="Genomic_DNA"/>
</dbReference>
<evidence type="ECO:0000313" key="2">
    <source>
        <dbReference type="EMBL" id="TQM00859.1"/>
    </source>
</evidence>